<feature type="compositionally biased region" description="Low complexity" evidence="2">
    <location>
        <begin position="19"/>
        <end position="48"/>
    </location>
</feature>
<dbReference type="SUPFAM" id="SSF57959">
    <property type="entry name" value="Leucine zipper domain"/>
    <property type="match status" value="1"/>
</dbReference>
<dbReference type="PROSITE" id="PS00344">
    <property type="entry name" value="GATA_ZN_FINGER_1"/>
    <property type="match status" value="1"/>
</dbReference>
<feature type="compositionally biased region" description="Basic and acidic residues" evidence="2">
    <location>
        <begin position="174"/>
        <end position="187"/>
    </location>
</feature>
<dbReference type="GeneID" id="30211858"/>
<feature type="region of interest" description="Disordered" evidence="2">
    <location>
        <begin position="19"/>
        <end position="88"/>
    </location>
</feature>
<keyword evidence="1" id="KW-0863">Zinc-finger</keyword>
<feature type="region of interest" description="Disordered" evidence="2">
    <location>
        <begin position="172"/>
        <end position="196"/>
    </location>
</feature>
<gene>
    <name evidence="5" type="ORF">I302_108175</name>
</gene>
<feature type="compositionally biased region" description="Basic and acidic residues" evidence="2">
    <location>
        <begin position="489"/>
        <end position="501"/>
    </location>
</feature>
<dbReference type="PROSITE" id="PS50114">
    <property type="entry name" value="GATA_ZN_FINGER_2"/>
    <property type="match status" value="1"/>
</dbReference>
<dbReference type="KEGG" id="kbi:30211858"/>
<feature type="compositionally biased region" description="Low complexity" evidence="2">
    <location>
        <begin position="520"/>
        <end position="543"/>
    </location>
</feature>
<dbReference type="GO" id="GO:0008270">
    <property type="term" value="F:zinc ion binding"/>
    <property type="evidence" value="ECO:0007669"/>
    <property type="project" value="UniProtKB-KW"/>
</dbReference>
<dbReference type="RefSeq" id="XP_065726691.1">
    <property type="nucleotide sequence ID" value="XM_065870619.1"/>
</dbReference>
<feature type="region of interest" description="Disordered" evidence="2">
    <location>
        <begin position="518"/>
        <end position="561"/>
    </location>
</feature>
<dbReference type="AlphaFoldDB" id="A0AAJ8KE17"/>
<reference evidence="5" key="2">
    <citation type="submission" date="2024-02" db="EMBL/GenBank/DDBJ databases">
        <title>Comparative genomics of Cryptococcus and Kwoniella reveals pathogenesis evolution and contrasting modes of karyotype evolution via chromosome fusion or intercentromeric recombination.</title>
        <authorList>
            <person name="Coelho M.A."/>
            <person name="David-Palma M."/>
            <person name="Shea T."/>
            <person name="Bowers K."/>
            <person name="McGinley-Smith S."/>
            <person name="Mohammad A.W."/>
            <person name="Gnirke A."/>
            <person name="Yurkov A.M."/>
            <person name="Nowrousian M."/>
            <person name="Sun S."/>
            <person name="Cuomo C.A."/>
            <person name="Heitman J."/>
        </authorList>
    </citation>
    <scope>NUCLEOTIDE SEQUENCE</scope>
    <source>
        <strain evidence="5">CBS 10118</strain>
    </source>
</reference>
<evidence type="ECO:0000313" key="5">
    <source>
        <dbReference type="EMBL" id="WVW86134.1"/>
    </source>
</evidence>
<evidence type="ECO:0000256" key="1">
    <source>
        <dbReference type="PROSITE-ProRule" id="PRU00094"/>
    </source>
</evidence>
<evidence type="ECO:0000313" key="6">
    <source>
        <dbReference type="Proteomes" id="UP000092730"/>
    </source>
</evidence>
<dbReference type="GO" id="GO:0043565">
    <property type="term" value="F:sequence-specific DNA binding"/>
    <property type="evidence" value="ECO:0007669"/>
    <property type="project" value="InterPro"/>
</dbReference>
<feature type="compositionally biased region" description="Basic and acidic residues" evidence="2">
    <location>
        <begin position="140"/>
        <end position="155"/>
    </location>
</feature>
<dbReference type="SMART" id="SM00401">
    <property type="entry name" value="ZnF_GATA"/>
    <property type="match status" value="1"/>
</dbReference>
<accession>A0AAJ8KE17</accession>
<dbReference type="InterPro" id="IPR046347">
    <property type="entry name" value="bZIP_sf"/>
</dbReference>
<evidence type="ECO:0000256" key="2">
    <source>
        <dbReference type="SAM" id="MobiDB-lite"/>
    </source>
</evidence>
<dbReference type="GO" id="GO:0003700">
    <property type="term" value="F:DNA-binding transcription factor activity"/>
    <property type="evidence" value="ECO:0007669"/>
    <property type="project" value="InterPro"/>
</dbReference>
<dbReference type="InterPro" id="IPR013088">
    <property type="entry name" value="Znf_NHR/GATA"/>
</dbReference>
<dbReference type="EMBL" id="CP144547">
    <property type="protein sequence ID" value="WVW86134.1"/>
    <property type="molecule type" value="Genomic_DNA"/>
</dbReference>
<feature type="compositionally biased region" description="Basic and acidic residues" evidence="2">
    <location>
        <begin position="724"/>
        <end position="737"/>
    </location>
</feature>
<evidence type="ECO:0000259" key="4">
    <source>
        <dbReference type="PROSITE" id="PS50217"/>
    </source>
</evidence>
<dbReference type="CDD" id="cd00202">
    <property type="entry name" value="ZnF_GATA"/>
    <property type="match status" value="1"/>
</dbReference>
<dbReference type="PROSITE" id="PS50217">
    <property type="entry name" value="BZIP"/>
    <property type="match status" value="1"/>
</dbReference>
<feature type="compositionally biased region" description="Acidic residues" evidence="2">
    <location>
        <begin position="550"/>
        <end position="560"/>
    </location>
</feature>
<keyword evidence="1" id="KW-0862">Zinc</keyword>
<dbReference type="Proteomes" id="UP000092730">
    <property type="component" value="Chromosome 7"/>
</dbReference>
<feature type="domain" description="GATA-type" evidence="3">
    <location>
        <begin position="658"/>
        <end position="716"/>
    </location>
</feature>
<feature type="compositionally biased region" description="Basic residues" evidence="2">
    <location>
        <begin position="468"/>
        <end position="481"/>
    </location>
</feature>
<dbReference type="Gene3D" id="3.30.50.10">
    <property type="entry name" value="Erythroid Transcription Factor GATA-1, subunit A"/>
    <property type="match status" value="1"/>
</dbReference>
<dbReference type="SUPFAM" id="SSF57716">
    <property type="entry name" value="Glucocorticoid receptor-like (DNA-binding domain)"/>
    <property type="match status" value="1"/>
</dbReference>
<dbReference type="InterPro" id="IPR004827">
    <property type="entry name" value="bZIP"/>
</dbReference>
<evidence type="ECO:0008006" key="7">
    <source>
        <dbReference type="Google" id="ProtNLM"/>
    </source>
</evidence>
<keyword evidence="6" id="KW-1185">Reference proteome</keyword>
<dbReference type="Gene3D" id="1.20.5.170">
    <property type="match status" value="1"/>
</dbReference>
<feature type="region of interest" description="Disordered" evidence="2">
    <location>
        <begin position="805"/>
        <end position="835"/>
    </location>
</feature>
<feature type="region of interest" description="Disordered" evidence="2">
    <location>
        <begin position="623"/>
        <end position="648"/>
    </location>
</feature>
<protein>
    <recommendedName>
        <fullName evidence="7">GATA-type domain-containing protein</fullName>
    </recommendedName>
</protein>
<dbReference type="InterPro" id="IPR000679">
    <property type="entry name" value="Znf_GATA"/>
</dbReference>
<dbReference type="Pfam" id="PF00170">
    <property type="entry name" value="bZIP_1"/>
    <property type="match status" value="1"/>
</dbReference>
<feature type="domain" description="BZIP" evidence="4">
    <location>
        <begin position="59"/>
        <end position="110"/>
    </location>
</feature>
<organism evidence="5 6">
    <name type="scientific">Kwoniella bestiolae CBS 10118</name>
    <dbReference type="NCBI Taxonomy" id="1296100"/>
    <lineage>
        <taxon>Eukaryota</taxon>
        <taxon>Fungi</taxon>
        <taxon>Dikarya</taxon>
        <taxon>Basidiomycota</taxon>
        <taxon>Agaricomycotina</taxon>
        <taxon>Tremellomycetes</taxon>
        <taxon>Tremellales</taxon>
        <taxon>Cryptococcaceae</taxon>
        <taxon>Kwoniella</taxon>
    </lineage>
</organism>
<reference evidence="5" key="1">
    <citation type="submission" date="2013-07" db="EMBL/GenBank/DDBJ databases">
        <authorList>
            <consortium name="The Broad Institute Genome Sequencing Platform"/>
            <person name="Cuomo C."/>
            <person name="Litvintseva A."/>
            <person name="Chen Y."/>
            <person name="Heitman J."/>
            <person name="Sun S."/>
            <person name="Springer D."/>
            <person name="Dromer F."/>
            <person name="Young S.K."/>
            <person name="Zeng Q."/>
            <person name="Gargeya S."/>
            <person name="Fitzgerald M."/>
            <person name="Abouelleil A."/>
            <person name="Alvarado L."/>
            <person name="Berlin A.M."/>
            <person name="Chapman S.B."/>
            <person name="Dewar J."/>
            <person name="Goldberg J."/>
            <person name="Griggs A."/>
            <person name="Gujja S."/>
            <person name="Hansen M."/>
            <person name="Howarth C."/>
            <person name="Imamovic A."/>
            <person name="Larimer J."/>
            <person name="McCowan C."/>
            <person name="Murphy C."/>
            <person name="Pearson M."/>
            <person name="Priest M."/>
            <person name="Roberts A."/>
            <person name="Saif S."/>
            <person name="Shea T."/>
            <person name="Sykes S."/>
            <person name="Wortman J."/>
            <person name="Nusbaum C."/>
            <person name="Birren B."/>
        </authorList>
    </citation>
    <scope>NUCLEOTIDE SEQUENCE</scope>
    <source>
        <strain evidence="5">CBS 10118</strain>
    </source>
</reference>
<feature type="region of interest" description="Disordered" evidence="2">
    <location>
        <begin position="711"/>
        <end position="744"/>
    </location>
</feature>
<proteinExistence type="predicted"/>
<keyword evidence="1" id="KW-0479">Metal-binding</keyword>
<feature type="compositionally biased region" description="Basic and acidic residues" evidence="2">
    <location>
        <begin position="62"/>
        <end position="82"/>
    </location>
</feature>
<feature type="region of interest" description="Disordered" evidence="2">
    <location>
        <begin position="449"/>
        <end position="501"/>
    </location>
</feature>
<sequence length="835" mass="90965">MDAEIQASLEAVIDPDSALASASLSPAPSPTPSKSSKPKSTPKSITKTKPPRASIVRNSAADYRRREANRLAAERSRSRTAEKYSTLGQTFKVLQDENERLRIQIAELENGARSNESQNDHILVPDSQAGGESQQAEGEGEGHEEVSTTHEQEQEAHSNTILAALTGITGVDFTHPEPHTENDEDHSWMQGMDSGLDAETSGRLAELAVVATESGQDQQQDQNQDQDHSNPFILDHSIEKARSSGHPLTKTLIPSPVNNPIIALAAAINTEIESIIMEDLALTKAAIASIEKQIEALAAKKQVGPDQTPDNIDNDDTLPQAVLFEDIEKLSIHSTEYTKEIDTVQSTLPQLHEGLIRLRDEKTHEEKKVVDLVNEVRKLEITDEGEKSAFMSGLKALGGYVETLLSDAQEGDLSYATGSYSTPAIARRRRGRPPKGDISRTFYQSFLLKHSPSSKSDAASENYDKSKVTRQKGPRRTRKSRLNQEVDEPASKDDDGDEAKGTVEIEVEDKLREIQETLRAQSQAQAQAQSTDQDQNQEQIQSDQNHDQDGENEIDQEEATAEAVNRAEAFILSQLASQSQDHEGGEETLDQDQSGTTSFVDLLPAQAQAELERQVKANANQGITTSSGSAEQNHLTDLSSSQSQNGQISESVLARLKKGPPGSCDICMRTSTTAWRKLNLGEMTLKVCNACGLYHKRFGVIRPPELWDDGNAIRRRRAGPRNSTAKEQEEGDGERPNKRSKRTVKAAEVNISSNITEDGAGQGNDGGVGEGVQLDIQEDDEGRRAEFNAAIMEGLTAINAVPDADEQEHDGNGNGNGNEILGMGMSDLDVQMGVE</sequence>
<name>A0AAJ8KE17_9TREE</name>
<feature type="region of interest" description="Disordered" evidence="2">
    <location>
        <begin position="111"/>
        <end position="155"/>
    </location>
</feature>
<evidence type="ECO:0000259" key="3">
    <source>
        <dbReference type="PROSITE" id="PS50114"/>
    </source>
</evidence>